<feature type="region of interest" description="Disordered" evidence="2">
    <location>
        <begin position="1"/>
        <end position="25"/>
    </location>
</feature>
<feature type="compositionally biased region" description="Polar residues" evidence="2">
    <location>
        <begin position="15"/>
        <end position="25"/>
    </location>
</feature>
<evidence type="ECO:0000313" key="5">
    <source>
        <dbReference type="Proteomes" id="UP000534783"/>
    </source>
</evidence>
<evidence type="ECO:0000259" key="3">
    <source>
        <dbReference type="Pfam" id="PF13369"/>
    </source>
</evidence>
<protein>
    <recommendedName>
        <fullName evidence="3">Protein SirB1 N-terminal domain-containing protein</fullName>
    </recommendedName>
</protein>
<comment type="caution">
    <text evidence="4">The sequence shown here is derived from an EMBL/GenBank/DDBJ whole genome shotgun (WGS) entry which is preliminary data.</text>
</comment>
<accession>A0A7X6I9I1</accession>
<comment type="similarity">
    <text evidence="1">Belongs to the UPF0162 family.</text>
</comment>
<proteinExistence type="inferred from homology"/>
<name>A0A7X6I9I1_9BACT</name>
<feature type="domain" description="Protein SirB1 N-terminal" evidence="3">
    <location>
        <begin position="126"/>
        <end position="274"/>
    </location>
</feature>
<dbReference type="AlphaFoldDB" id="A0A7X6I9I1"/>
<evidence type="ECO:0000313" key="4">
    <source>
        <dbReference type="EMBL" id="NKE69400.1"/>
    </source>
</evidence>
<organism evidence="4 5">
    <name type="scientific">Candidatus Manganitrophus noduliformans</name>
    <dbReference type="NCBI Taxonomy" id="2606439"/>
    <lineage>
        <taxon>Bacteria</taxon>
        <taxon>Pseudomonadati</taxon>
        <taxon>Nitrospirota</taxon>
        <taxon>Nitrospiria</taxon>
        <taxon>Candidatus Troglogloeales</taxon>
        <taxon>Candidatus Manganitrophaceae</taxon>
        <taxon>Candidatus Manganitrophus</taxon>
    </lineage>
</organism>
<dbReference type="EMBL" id="VTOW01000001">
    <property type="protein sequence ID" value="NKE69400.1"/>
    <property type="molecule type" value="Genomic_DNA"/>
</dbReference>
<evidence type="ECO:0000256" key="2">
    <source>
        <dbReference type="SAM" id="MobiDB-lite"/>
    </source>
</evidence>
<dbReference type="PANTHER" id="PTHR31350">
    <property type="entry name" value="SI:DKEY-261L7.2"/>
    <property type="match status" value="1"/>
</dbReference>
<reference evidence="4 5" key="1">
    <citation type="journal article" date="2020" name="Nature">
        <title>Bacterial chemolithoautotrophy via manganese oxidation.</title>
        <authorList>
            <person name="Yu H."/>
            <person name="Leadbetter J.R."/>
        </authorList>
    </citation>
    <scope>NUCLEOTIDE SEQUENCE [LARGE SCALE GENOMIC DNA]</scope>
    <source>
        <strain evidence="4 5">Mn-1</strain>
    </source>
</reference>
<evidence type="ECO:0000256" key="1">
    <source>
        <dbReference type="ARBA" id="ARBA00007100"/>
    </source>
</evidence>
<dbReference type="Proteomes" id="UP000534783">
    <property type="component" value="Unassembled WGS sequence"/>
</dbReference>
<dbReference type="InterPro" id="IPR032698">
    <property type="entry name" value="SirB1_N"/>
</dbReference>
<gene>
    <name evidence="4" type="ORF">MNODULE_01365</name>
</gene>
<keyword evidence="5" id="KW-1185">Reference proteome</keyword>
<dbReference type="Pfam" id="PF13369">
    <property type="entry name" value="Transglut_core2"/>
    <property type="match status" value="1"/>
</dbReference>
<dbReference type="PANTHER" id="PTHR31350:SF21">
    <property type="entry name" value="F-BOX ONLY PROTEIN 21"/>
    <property type="match status" value="1"/>
</dbReference>
<sequence length="302" mass="34706">MPSTAPSVPGRTAPSFINQMSRMNSPENDRTLDALIRLLGEEGAHFEIIRRRLVEIGSPALPALERCVREGASLISERAGQIIESIRLEALDEEWQRYAEKEPCSLEEGVFLLARFAYPEMNSEIYRTKIDRMAEVLRRRIQPDSSPPAVIRTLNRYLFEELLFSGNRENYYLPENSYINTVLDTKKGIPISLSVVMLLLAERLNLPLHGIGMPGHFLVSWSDERDEIYIDPFHEGRMLTRGEIESQLPGDEKGLIAQYLRKVSTRQIITRMIRNLIHIYTEGGETEKGSWLERFHKRVHST</sequence>